<reference evidence="2 3" key="1">
    <citation type="journal article" date="2010" name="Nature">
        <title>The Ectocarpus genome and the independent evolution of multicellularity in brown algae.</title>
        <authorList>
            <person name="Cock J.M."/>
            <person name="Sterck L."/>
            <person name="Rouze P."/>
            <person name="Scornet D."/>
            <person name="Allen A.E."/>
            <person name="Amoutzias G."/>
            <person name="Anthouard V."/>
            <person name="Artiguenave F."/>
            <person name="Aury J.M."/>
            <person name="Badger J.H."/>
            <person name="Beszteri B."/>
            <person name="Billiau K."/>
            <person name="Bonnet E."/>
            <person name="Bothwell J.H."/>
            <person name="Bowler C."/>
            <person name="Boyen C."/>
            <person name="Brownlee C."/>
            <person name="Carrano C.J."/>
            <person name="Charrier B."/>
            <person name="Cho G.Y."/>
            <person name="Coelho S.M."/>
            <person name="Collen J."/>
            <person name="Corre E."/>
            <person name="Da Silva C."/>
            <person name="Delage L."/>
            <person name="Delaroque N."/>
            <person name="Dittami S.M."/>
            <person name="Doulbeau S."/>
            <person name="Elias M."/>
            <person name="Farnham G."/>
            <person name="Gachon C.M."/>
            <person name="Gschloessl B."/>
            <person name="Heesch S."/>
            <person name="Jabbari K."/>
            <person name="Jubin C."/>
            <person name="Kawai H."/>
            <person name="Kimura K."/>
            <person name="Kloareg B."/>
            <person name="Kupper F.C."/>
            <person name="Lang D."/>
            <person name="Le Bail A."/>
            <person name="Leblanc C."/>
            <person name="Lerouge P."/>
            <person name="Lohr M."/>
            <person name="Lopez P.J."/>
            <person name="Martens C."/>
            <person name="Maumus F."/>
            <person name="Michel G."/>
            <person name="Miranda-Saavedra D."/>
            <person name="Morales J."/>
            <person name="Moreau H."/>
            <person name="Motomura T."/>
            <person name="Nagasato C."/>
            <person name="Napoli C.A."/>
            <person name="Nelson D.R."/>
            <person name="Nyvall-Collen P."/>
            <person name="Peters A.F."/>
            <person name="Pommier C."/>
            <person name="Potin P."/>
            <person name="Poulain J."/>
            <person name="Quesneville H."/>
            <person name="Read B."/>
            <person name="Rensing S.A."/>
            <person name="Ritter A."/>
            <person name="Rousvoal S."/>
            <person name="Samanta M."/>
            <person name="Samson G."/>
            <person name="Schroeder D.C."/>
            <person name="Segurens B."/>
            <person name="Strittmatter M."/>
            <person name="Tonon T."/>
            <person name="Tregear J.W."/>
            <person name="Valentin K."/>
            <person name="von Dassow P."/>
            <person name="Yamagishi T."/>
            <person name="Van de Peer Y."/>
            <person name="Wincker P."/>
        </authorList>
    </citation>
    <scope>NUCLEOTIDE SEQUENCE [LARGE SCALE GENOMIC DNA]</scope>
    <source>
        <strain evidence="3">Ec32 / CCAP1310/4</strain>
    </source>
</reference>
<organism evidence="2 3">
    <name type="scientific">Ectocarpus siliculosus</name>
    <name type="common">Brown alga</name>
    <name type="synonym">Conferva siliculosa</name>
    <dbReference type="NCBI Taxonomy" id="2880"/>
    <lineage>
        <taxon>Eukaryota</taxon>
        <taxon>Sar</taxon>
        <taxon>Stramenopiles</taxon>
        <taxon>Ochrophyta</taxon>
        <taxon>PX clade</taxon>
        <taxon>Phaeophyceae</taxon>
        <taxon>Ectocarpales</taxon>
        <taxon>Ectocarpaceae</taxon>
        <taxon>Ectocarpus</taxon>
    </lineage>
</organism>
<name>D7FPC8_ECTSI</name>
<feature type="region of interest" description="Disordered" evidence="1">
    <location>
        <begin position="116"/>
        <end position="177"/>
    </location>
</feature>
<feature type="compositionally biased region" description="Polar residues" evidence="1">
    <location>
        <begin position="618"/>
        <end position="627"/>
    </location>
</feature>
<dbReference type="eggNOG" id="KOG1644">
    <property type="taxonomic scope" value="Eukaryota"/>
</dbReference>
<protein>
    <submittedName>
        <fullName evidence="2">Hypothetical leucine rich repeat protein</fullName>
    </submittedName>
</protein>
<dbReference type="OrthoDB" id="1517790at2759"/>
<dbReference type="PANTHER" id="PTHR46759:SF1">
    <property type="entry name" value="LEUCINE-RICH REPEAT-CONTAINING PROTEIN 72"/>
    <property type="match status" value="1"/>
</dbReference>
<accession>D7FPC8</accession>
<evidence type="ECO:0000313" key="2">
    <source>
        <dbReference type="EMBL" id="CBJ30387.1"/>
    </source>
</evidence>
<dbReference type="EMBL" id="FN648347">
    <property type="protein sequence ID" value="CBJ30387.1"/>
    <property type="molecule type" value="Genomic_DNA"/>
</dbReference>
<feature type="compositionally biased region" description="Gly residues" evidence="1">
    <location>
        <begin position="349"/>
        <end position="359"/>
    </location>
</feature>
<dbReference type="EMBL" id="FN649735">
    <property type="protein sequence ID" value="CBJ30387.1"/>
    <property type="molecule type" value="Genomic_DNA"/>
</dbReference>
<dbReference type="PROSITE" id="PS51450">
    <property type="entry name" value="LRR"/>
    <property type="match status" value="1"/>
</dbReference>
<sequence length="647" mass="69880">MEAFESLEVLWVNDNSLSRITNLDYNPTIKSLYAHNNRIGTLKGSLLAFTFLHTLTLGNNRIGNLQASLGILRLMRHLRYLELSGNPLAEETGYRLLVIKNLPWLETLDMHKITEEERSSARRARVPKSWEASARGAHSDSVRLTQDLAAEETKNWQGDRGGGANTADPSPAAARPLDTKRMQGLLRKELSRMTAIVKQRRILLKEWFMAEDARREEVVTQHLFTRCLRSHGLWPDVGPDAADEADNTGFLAGKKGLVGGLLLEAFRASPPRRAVSLGRDPVFLGQSFVNYVSFCGAVEPKHGGRDLDDQRRVLDKAWKAKPKSPRSSQPSPTQVLPKHPASGRSWDSGAGGGGKGGKGPISECPDTEVLPARAPMACEFNKSRNSGGPGQLDHWERIELKRILDGQGGSTPPAKLFLTRKQAFSGIKKMVIQGRRPRIYGIEPQLSSDDDSLNSLSGIGEGGSGKVVAAIPDGSSRTNLDVLFDAAAALSSSASSSGGGAAAAAGRNGVTNKGGFGGGGGQEEGGDPQADVRVLLRTLEEGVSAPGGVGPLEWDWLSGEEARDRARKMYREASHAQRRMQLMADEEDEAVRQEADQIRSKIAVLTRNAARLEALASASPSSDTTGAPTPMLFMHSTPTQGHSTLPY</sequence>
<gene>
    <name evidence="2" type="ORF">Esi_0188_0045</name>
</gene>
<dbReference type="SUPFAM" id="SSF52075">
    <property type="entry name" value="Outer arm dynein light chain 1"/>
    <property type="match status" value="1"/>
</dbReference>
<dbReference type="InterPro" id="IPR042655">
    <property type="entry name" value="LRC72"/>
</dbReference>
<dbReference type="PANTHER" id="PTHR46759">
    <property type="entry name" value="LEUCINE-RICH REPEAT-CONTAINING PROTEIN 72"/>
    <property type="match status" value="1"/>
</dbReference>
<dbReference type="STRING" id="2880.D7FPC8"/>
<proteinExistence type="predicted"/>
<dbReference type="Proteomes" id="UP000002630">
    <property type="component" value="Linkage Group LG10"/>
</dbReference>
<feature type="region of interest" description="Disordered" evidence="1">
    <location>
        <begin position="318"/>
        <end position="367"/>
    </location>
</feature>
<evidence type="ECO:0000256" key="1">
    <source>
        <dbReference type="SAM" id="MobiDB-lite"/>
    </source>
</evidence>
<dbReference type="InParanoid" id="D7FPC8"/>
<dbReference type="InterPro" id="IPR032675">
    <property type="entry name" value="LRR_dom_sf"/>
</dbReference>
<feature type="compositionally biased region" description="Polar residues" evidence="1">
    <location>
        <begin position="636"/>
        <end position="647"/>
    </location>
</feature>
<dbReference type="Gene3D" id="3.80.10.10">
    <property type="entry name" value="Ribonuclease Inhibitor"/>
    <property type="match status" value="1"/>
</dbReference>
<keyword evidence="3" id="KW-1185">Reference proteome</keyword>
<dbReference type="Pfam" id="PF14580">
    <property type="entry name" value="LRR_9"/>
    <property type="match status" value="1"/>
</dbReference>
<dbReference type="AlphaFoldDB" id="D7FPC8"/>
<dbReference type="InterPro" id="IPR001611">
    <property type="entry name" value="Leu-rich_rpt"/>
</dbReference>
<evidence type="ECO:0000313" key="3">
    <source>
        <dbReference type="Proteomes" id="UP000002630"/>
    </source>
</evidence>
<feature type="region of interest" description="Disordered" evidence="1">
    <location>
        <begin position="616"/>
        <end position="647"/>
    </location>
</feature>